<reference evidence="3 4" key="1">
    <citation type="submission" date="2024-03" db="EMBL/GenBank/DDBJ databases">
        <title>Novel species of the genus Variovorax.</title>
        <authorList>
            <person name="Liu Q."/>
            <person name="Xin Y.-H."/>
        </authorList>
    </citation>
    <scope>NUCLEOTIDE SEQUENCE [LARGE SCALE GENOMIC DNA]</scope>
    <source>
        <strain evidence="3 4">KACC 18501</strain>
    </source>
</reference>
<evidence type="ECO:0000313" key="3">
    <source>
        <dbReference type="EMBL" id="MEJ8822712.1"/>
    </source>
</evidence>
<dbReference type="InterPro" id="IPR006680">
    <property type="entry name" value="Amidohydro-rel"/>
</dbReference>
<evidence type="ECO:0000313" key="4">
    <source>
        <dbReference type="Proteomes" id="UP001363010"/>
    </source>
</evidence>
<gene>
    <name evidence="3" type="ORF">WKW80_11815</name>
</gene>
<dbReference type="Pfam" id="PF04909">
    <property type="entry name" value="Amidohydro_2"/>
    <property type="match status" value="1"/>
</dbReference>
<sequence>MTSPLLAKETNPMASKRGVAPPHATDCHAHIFDPTRFPYSSARRYTPPPATVPELLRMHDSIGIERVVLVQPSVYGTNNECLLDALKQLGERARGVAVINSTFSRTQLEDMHGAGVRGVRINLEVSKDSDTSDALRRLRATVDTLGDAPMLIQVYAALPVILACGPMLRGMRQQVLIDHFGLAKTNQGTGNQDFAALLDLMKSPNVWMKLSGPYQISDATPAYADIAPIAKALISASPRRVVWGSDWPHTGGSNRPADYKPTDLEPFRKEDDQRNFGLVWDWTAQAAMRHRLLVDNPERLYGFASH</sequence>
<feature type="region of interest" description="Disordered" evidence="1">
    <location>
        <begin position="1"/>
        <end position="22"/>
    </location>
</feature>
<dbReference type="SUPFAM" id="SSF51556">
    <property type="entry name" value="Metallo-dependent hydrolases"/>
    <property type="match status" value="1"/>
</dbReference>
<feature type="domain" description="Amidohydrolase-related" evidence="2">
    <location>
        <begin position="26"/>
        <end position="303"/>
    </location>
</feature>
<dbReference type="Gene3D" id="3.20.20.140">
    <property type="entry name" value="Metal-dependent hydrolases"/>
    <property type="match status" value="1"/>
</dbReference>
<proteinExistence type="predicted"/>
<keyword evidence="4" id="KW-1185">Reference proteome</keyword>
<dbReference type="InterPro" id="IPR032466">
    <property type="entry name" value="Metal_Hydrolase"/>
</dbReference>
<evidence type="ECO:0000259" key="2">
    <source>
        <dbReference type="Pfam" id="PF04909"/>
    </source>
</evidence>
<comment type="caution">
    <text evidence="3">The sequence shown here is derived from an EMBL/GenBank/DDBJ whole genome shotgun (WGS) entry which is preliminary data.</text>
</comment>
<organism evidence="3 4">
    <name type="scientific">Variovorax humicola</name>
    <dbReference type="NCBI Taxonomy" id="1769758"/>
    <lineage>
        <taxon>Bacteria</taxon>
        <taxon>Pseudomonadati</taxon>
        <taxon>Pseudomonadota</taxon>
        <taxon>Betaproteobacteria</taxon>
        <taxon>Burkholderiales</taxon>
        <taxon>Comamonadaceae</taxon>
        <taxon>Variovorax</taxon>
    </lineage>
</organism>
<name>A0ABU8W020_9BURK</name>
<dbReference type="RefSeq" id="WP_340363748.1">
    <property type="nucleotide sequence ID" value="NZ_JBBKZV010000005.1"/>
</dbReference>
<evidence type="ECO:0000256" key="1">
    <source>
        <dbReference type="SAM" id="MobiDB-lite"/>
    </source>
</evidence>
<accession>A0ABU8W020</accession>
<dbReference type="PANTHER" id="PTHR35563:SF2">
    <property type="entry name" value="BARREL METAL-DEPENDENT HYDROLASE, PUTATIVE (AFU_ORTHOLOGUE AFUA_1G16240)-RELATED"/>
    <property type="match status" value="1"/>
</dbReference>
<dbReference type="PANTHER" id="PTHR35563">
    <property type="entry name" value="BARREL METAL-DEPENDENT HYDROLASE, PUTATIVE (AFU_ORTHOLOGUE AFUA_1G16240)-RELATED"/>
    <property type="match status" value="1"/>
</dbReference>
<dbReference type="Proteomes" id="UP001363010">
    <property type="component" value="Unassembled WGS sequence"/>
</dbReference>
<dbReference type="InterPro" id="IPR052358">
    <property type="entry name" value="Aro_Compnd_Degr_Hydrolases"/>
</dbReference>
<protein>
    <submittedName>
        <fullName evidence="3">Amidohydrolase family protein</fullName>
    </submittedName>
</protein>
<dbReference type="EMBL" id="JBBKZV010000005">
    <property type="protein sequence ID" value="MEJ8822712.1"/>
    <property type="molecule type" value="Genomic_DNA"/>
</dbReference>